<keyword evidence="4" id="KW-0346">Stress response</keyword>
<evidence type="ECO:0000256" key="2">
    <source>
        <dbReference type="SAM" id="MobiDB-lite"/>
    </source>
</evidence>
<dbReference type="Gene3D" id="2.60.40.790">
    <property type="match status" value="1"/>
</dbReference>
<feature type="compositionally biased region" description="Basic and acidic residues" evidence="2">
    <location>
        <begin position="1"/>
        <end position="13"/>
    </location>
</feature>
<keyword evidence="5" id="KW-1185">Reference proteome</keyword>
<evidence type="ECO:0000313" key="4">
    <source>
        <dbReference type="EMBL" id="KAE8732253.1"/>
    </source>
</evidence>
<dbReference type="SUPFAM" id="SSF49764">
    <property type="entry name" value="HSP20-like chaperones"/>
    <property type="match status" value="1"/>
</dbReference>
<dbReference type="PROSITE" id="PS01031">
    <property type="entry name" value="SHSP"/>
    <property type="match status" value="1"/>
</dbReference>
<feature type="domain" description="SHSP" evidence="3">
    <location>
        <begin position="13"/>
        <end position="72"/>
    </location>
</feature>
<comment type="caution">
    <text evidence="4">The sequence shown here is derived from an EMBL/GenBank/DDBJ whole genome shotgun (WGS) entry which is preliminary data.</text>
</comment>
<proteinExistence type="inferred from homology"/>
<reference evidence="4" key="1">
    <citation type="submission" date="2019-09" db="EMBL/GenBank/DDBJ databases">
        <title>Draft genome information of white flower Hibiscus syriacus.</title>
        <authorList>
            <person name="Kim Y.-M."/>
        </authorList>
    </citation>
    <scope>NUCLEOTIDE SEQUENCE [LARGE SCALE GENOMIC DNA]</scope>
    <source>
        <strain evidence="4">YM2019G1</strain>
    </source>
</reference>
<dbReference type="InterPro" id="IPR002068">
    <property type="entry name" value="A-crystallin/Hsp20_dom"/>
</dbReference>
<sequence>MFPSRTHDSRENGNKGISSIPADILDTPKENVFYLHVPGLSKSDIQVTVEDKNTMVIKSDGKRKCEEVEEET</sequence>
<dbReference type="Proteomes" id="UP000436088">
    <property type="component" value="Unassembled WGS sequence"/>
</dbReference>
<evidence type="ECO:0000259" key="3">
    <source>
        <dbReference type="PROSITE" id="PS01031"/>
    </source>
</evidence>
<accession>A0A6A3CSN9</accession>
<organism evidence="4 5">
    <name type="scientific">Hibiscus syriacus</name>
    <name type="common">Rose of Sharon</name>
    <dbReference type="NCBI Taxonomy" id="106335"/>
    <lineage>
        <taxon>Eukaryota</taxon>
        <taxon>Viridiplantae</taxon>
        <taxon>Streptophyta</taxon>
        <taxon>Embryophyta</taxon>
        <taxon>Tracheophyta</taxon>
        <taxon>Spermatophyta</taxon>
        <taxon>Magnoliopsida</taxon>
        <taxon>eudicotyledons</taxon>
        <taxon>Gunneridae</taxon>
        <taxon>Pentapetalae</taxon>
        <taxon>rosids</taxon>
        <taxon>malvids</taxon>
        <taxon>Malvales</taxon>
        <taxon>Malvaceae</taxon>
        <taxon>Malvoideae</taxon>
        <taxon>Hibiscus</taxon>
    </lineage>
</organism>
<gene>
    <name evidence="4" type="ORF">F3Y22_tig00002237pilonHSYRG01168</name>
</gene>
<comment type="similarity">
    <text evidence="1">Belongs to the small heat shock protein (HSP20) family.</text>
</comment>
<dbReference type="AlphaFoldDB" id="A0A6A3CSN9"/>
<name>A0A6A3CSN9_HIBSY</name>
<dbReference type="InterPro" id="IPR008978">
    <property type="entry name" value="HSP20-like_chaperone"/>
</dbReference>
<evidence type="ECO:0000313" key="5">
    <source>
        <dbReference type="Proteomes" id="UP000436088"/>
    </source>
</evidence>
<protein>
    <submittedName>
        <fullName evidence="4">17.4 kDa class III heat shock protein</fullName>
    </submittedName>
</protein>
<dbReference type="EMBL" id="VEPZ02000167">
    <property type="protein sequence ID" value="KAE8732253.1"/>
    <property type="molecule type" value="Genomic_DNA"/>
</dbReference>
<evidence type="ECO:0000256" key="1">
    <source>
        <dbReference type="PROSITE-ProRule" id="PRU00285"/>
    </source>
</evidence>
<feature type="region of interest" description="Disordered" evidence="2">
    <location>
        <begin position="1"/>
        <end position="22"/>
    </location>
</feature>